<gene>
    <name evidence="1" type="ORF">A361_11615</name>
</gene>
<evidence type="ECO:0000313" key="2">
    <source>
        <dbReference type="Proteomes" id="UP000077856"/>
    </source>
</evidence>
<name>A0A160MAH9_9BACI</name>
<evidence type="ECO:0008006" key="3">
    <source>
        <dbReference type="Google" id="ProtNLM"/>
    </source>
</evidence>
<dbReference type="InterPro" id="IPR025047">
    <property type="entry name" value="DUF3986"/>
</dbReference>
<dbReference type="Pfam" id="PF13143">
    <property type="entry name" value="DUF3986"/>
    <property type="match status" value="1"/>
</dbReference>
<dbReference type="RefSeq" id="WP_009334891.1">
    <property type="nucleotide sequence ID" value="NZ_CP015506.1"/>
</dbReference>
<accession>A0A160MAH9</accession>
<dbReference type="eggNOG" id="ENOG50309YX">
    <property type="taxonomic scope" value="Bacteria"/>
</dbReference>
<proteinExistence type="predicted"/>
<sequence>MDNLYDDKYHLHLGYYQDDCDYESIAFKRKSEDIWDIFFDFKAYGIKNNTPENELTLNSYGTRIFSIRNKEIDYDSGVYQFKQWLSINKIILIVG</sequence>
<organism evidence="1 2">
    <name type="scientific">Cytobacillus oceanisediminis 2691</name>
    <dbReference type="NCBI Taxonomy" id="1196031"/>
    <lineage>
        <taxon>Bacteria</taxon>
        <taxon>Bacillati</taxon>
        <taxon>Bacillota</taxon>
        <taxon>Bacilli</taxon>
        <taxon>Bacillales</taxon>
        <taxon>Bacillaceae</taxon>
        <taxon>Cytobacillus</taxon>
    </lineage>
</organism>
<protein>
    <recommendedName>
        <fullName evidence="3">DUF3986 domain-containing protein</fullName>
    </recommendedName>
</protein>
<dbReference type="Proteomes" id="UP000077856">
    <property type="component" value="Chromosome"/>
</dbReference>
<evidence type="ECO:0000313" key="1">
    <source>
        <dbReference type="EMBL" id="AND39760.1"/>
    </source>
</evidence>
<dbReference type="EMBL" id="CP015506">
    <property type="protein sequence ID" value="AND39760.1"/>
    <property type="molecule type" value="Genomic_DNA"/>
</dbReference>
<dbReference type="AlphaFoldDB" id="A0A160MAH9"/>
<dbReference type="KEGG" id="bon:A361_11615"/>
<reference evidence="1 2" key="1">
    <citation type="submission" date="2016-04" db="EMBL/GenBank/DDBJ databases">
        <title>Complete genome sequence of Bacillus oceanisediminis strain 2691.</title>
        <authorList>
            <person name="Jeong H."/>
            <person name="Kim H.J."/>
            <person name="Lee D.-W."/>
        </authorList>
    </citation>
    <scope>NUCLEOTIDE SEQUENCE [LARGE SCALE GENOMIC DNA]</scope>
    <source>
        <strain evidence="1 2">2691</strain>
    </source>
</reference>